<protein>
    <submittedName>
        <fullName evidence="2">Rhodanese-like domain-containing protein</fullName>
    </submittedName>
</protein>
<evidence type="ECO:0000313" key="3">
    <source>
        <dbReference type="Proteomes" id="UP000429595"/>
    </source>
</evidence>
<evidence type="ECO:0000259" key="1">
    <source>
        <dbReference type="PROSITE" id="PS50206"/>
    </source>
</evidence>
<comment type="caution">
    <text evidence="2">The sequence shown here is derived from an EMBL/GenBank/DDBJ whole genome shotgun (WGS) entry which is preliminary data.</text>
</comment>
<keyword evidence="3" id="KW-1185">Reference proteome</keyword>
<dbReference type="Gene3D" id="3.40.250.10">
    <property type="entry name" value="Rhodanese-like domain"/>
    <property type="match status" value="1"/>
</dbReference>
<dbReference type="Proteomes" id="UP000429595">
    <property type="component" value="Unassembled WGS sequence"/>
</dbReference>
<name>A0A6I1FDK4_9BACI</name>
<sequence length="122" mass="13898">MVIALGIIILLALPVLYRRYVPVVGAEKIAVLNKDEDTLLVDVRDFHVAHHDPITSAIQIPLPYLARQHNEIAKKEIVVIVSDKVLRNLSIRQLKKYGFDVKGYWCKKDNDRDMYMTVSAGN</sequence>
<dbReference type="EMBL" id="WEIO01000008">
    <property type="protein sequence ID" value="KAB7705570.1"/>
    <property type="molecule type" value="Genomic_DNA"/>
</dbReference>
<dbReference type="InterPro" id="IPR036873">
    <property type="entry name" value="Rhodanese-like_dom_sf"/>
</dbReference>
<evidence type="ECO:0000313" key="2">
    <source>
        <dbReference type="EMBL" id="KAB7705570.1"/>
    </source>
</evidence>
<proteinExistence type="predicted"/>
<dbReference type="InterPro" id="IPR001763">
    <property type="entry name" value="Rhodanese-like_dom"/>
</dbReference>
<accession>A0A6I1FDK4</accession>
<feature type="domain" description="Rhodanese" evidence="1">
    <location>
        <begin position="34"/>
        <end position="107"/>
    </location>
</feature>
<dbReference type="PROSITE" id="PS50206">
    <property type="entry name" value="RHODANESE_3"/>
    <property type="match status" value="1"/>
</dbReference>
<dbReference type="RefSeq" id="WP_152152863.1">
    <property type="nucleotide sequence ID" value="NZ_WEIO01000008.1"/>
</dbReference>
<organism evidence="2 3">
    <name type="scientific">Bacillus aerolatus</name>
    <dbReference type="NCBI Taxonomy" id="2653354"/>
    <lineage>
        <taxon>Bacteria</taxon>
        <taxon>Bacillati</taxon>
        <taxon>Bacillota</taxon>
        <taxon>Bacilli</taxon>
        <taxon>Bacillales</taxon>
        <taxon>Bacillaceae</taxon>
        <taxon>Bacillus</taxon>
    </lineage>
</organism>
<reference evidence="2 3" key="1">
    <citation type="submission" date="2019-10" db="EMBL/GenBank/DDBJ databases">
        <title>Bacillus aerolatum sp. nov., isolated from bioaerosol of sport playgrounds.</title>
        <authorList>
            <person name="Chen P."/>
            <person name="Zhang G."/>
        </authorList>
    </citation>
    <scope>NUCLEOTIDE SEQUENCE [LARGE SCALE GENOMIC DNA]</scope>
    <source>
        <strain evidence="2 3">CX253</strain>
    </source>
</reference>
<dbReference type="AlphaFoldDB" id="A0A6I1FDK4"/>
<dbReference type="SUPFAM" id="SSF52821">
    <property type="entry name" value="Rhodanese/Cell cycle control phosphatase"/>
    <property type="match status" value="1"/>
</dbReference>
<gene>
    <name evidence="2" type="ORF">F9802_13605</name>
</gene>